<keyword evidence="3" id="KW-0067">ATP-binding</keyword>
<feature type="domain" description="Response regulatory" evidence="10">
    <location>
        <begin position="3"/>
        <end position="117"/>
    </location>
</feature>
<keyword evidence="12" id="KW-1185">Reference proteome</keyword>
<evidence type="ECO:0000259" key="10">
    <source>
        <dbReference type="PROSITE" id="PS50110"/>
    </source>
</evidence>
<dbReference type="Gene3D" id="1.10.8.60">
    <property type="match status" value="1"/>
</dbReference>
<dbReference type="Gene3D" id="1.10.10.60">
    <property type="entry name" value="Homeodomain-like"/>
    <property type="match status" value="1"/>
</dbReference>
<name>A0A2L1GQM1_9BACT</name>
<dbReference type="OrthoDB" id="9814761at2"/>
<evidence type="ECO:0000256" key="1">
    <source>
        <dbReference type="ARBA" id="ARBA00022553"/>
    </source>
</evidence>
<keyword evidence="5" id="KW-0805">Transcription regulation</keyword>
<feature type="region of interest" description="Disordered" evidence="8">
    <location>
        <begin position="387"/>
        <end position="431"/>
    </location>
</feature>
<dbReference type="InterPro" id="IPR025944">
    <property type="entry name" value="Sigma_54_int_dom_CS"/>
</dbReference>
<reference evidence="11 12" key="1">
    <citation type="journal article" date="2018" name="MBio">
        <title>Insights into the evolution of host association through the isolation and characterization of a novel human periodontal pathobiont, Desulfobulbus oralis.</title>
        <authorList>
            <person name="Cross K.L."/>
            <person name="Chirania P."/>
            <person name="Xiong W."/>
            <person name="Beall C.J."/>
            <person name="Elkins J.G."/>
            <person name="Giannone R.J."/>
            <person name="Griffen A.L."/>
            <person name="Guss A.M."/>
            <person name="Hettich R.L."/>
            <person name="Joshi S.S."/>
            <person name="Mokrzan E.M."/>
            <person name="Martin R.K."/>
            <person name="Zhulin I.B."/>
            <person name="Leys E.J."/>
            <person name="Podar M."/>
        </authorList>
    </citation>
    <scope>NUCLEOTIDE SEQUENCE [LARGE SCALE GENOMIC DNA]</scope>
    <source>
        <strain evidence="11 12">ORNL</strain>
    </source>
</reference>
<dbReference type="FunFam" id="3.40.50.300:FF:000006">
    <property type="entry name" value="DNA-binding transcriptional regulator NtrC"/>
    <property type="match status" value="1"/>
</dbReference>
<evidence type="ECO:0000259" key="9">
    <source>
        <dbReference type="PROSITE" id="PS50045"/>
    </source>
</evidence>
<dbReference type="InterPro" id="IPR001789">
    <property type="entry name" value="Sig_transdc_resp-reg_receiver"/>
</dbReference>
<dbReference type="GO" id="GO:0006355">
    <property type="term" value="P:regulation of DNA-templated transcription"/>
    <property type="evidence" value="ECO:0007669"/>
    <property type="project" value="InterPro"/>
</dbReference>
<evidence type="ECO:0000256" key="8">
    <source>
        <dbReference type="SAM" id="MobiDB-lite"/>
    </source>
</evidence>
<dbReference type="FunFam" id="3.40.50.2300:FF:000018">
    <property type="entry name" value="DNA-binding transcriptional regulator NtrC"/>
    <property type="match status" value="1"/>
</dbReference>
<evidence type="ECO:0000313" key="11">
    <source>
        <dbReference type="EMBL" id="AVD71924.1"/>
    </source>
</evidence>
<keyword evidence="2" id="KW-0547">Nucleotide-binding</keyword>
<dbReference type="InterPro" id="IPR027417">
    <property type="entry name" value="P-loop_NTPase"/>
</dbReference>
<dbReference type="PANTHER" id="PTHR32071:SF113">
    <property type="entry name" value="ALGINATE BIOSYNTHESIS TRANSCRIPTIONAL REGULATORY PROTEIN ALGB"/>
    <property type="match status" value="1"/>
</dbReference>
<dbReference type="EMBL" id="CP021255">
    <property type="protein sequence ID" value="AVD71924.1"/>
    <property type="molecule type" value="Genomic_DNA"/>
</dbReference>
<evidence type="ECO:0000256" key="7">
    <source>
        <dbReference type="PROSITE-ProRule" id="PRU00169"/>
    </source>
</evidence>
<accession>A0A2L1GQM1</accession>
<dbReference type="GO" id="GO:0005524">
    <property type="term" value="F:ATP binding"/>
    <property type="evidence" value="ECO:0007669"/>
    <property type="project" value="UniProtKB-KW"/>
</dbReference>
<dbReference type="PROSITE" id="PS50045">
    <property type="entry name" value="SIGMA54_INTERACT_4"/>
    <property type="match status" value="1"/>
</dbReference>
<dbReference type="Pfam" id="PF02954">
    <property type="entry name" value="HTH_8"/>
    <property type="match status" value="1"/>
</dbReference>
<evidence type="ECO:0000256" key="4">
    <source>
        <dbReference type="ARBA" id="ARBA00023012"/>
    </source>
</evidence>
<dbReference type="Gene3D" id="3.40.50.300">
    <property type="entry name" value="P-loop containing nucleotide triphosphate hydrolases"/>
    <property type="match status" value="1"/>
</dbReference>
<keyword evidence="6" id="KW-0804">Transcription</keyword>
<dbReference type="PANTHER" id="PTHR32071">
    <property type="entry name" value="TRANSCRIPTIONAL REGULATORY PROTEIN"/>
    <property type="match status" value="1"/>
</dbReference>
<feature type="domain" description="Sigma-54 factor interaction" evidence="9">
    <location>
        <begin position="134"/>
        <end position="363"/>
    </location>
</feature>
<dbReference type="AlphaFoldDB" id="A0A2L1GQM1"/>
<dbReference type="PROSITE" id="PS00675">
    <property type="entry name" value="SIGMA54_INTERACT_1"/>
    <property type="match status" value="1"/>
</dbReference>
<dbReference type="InterPro" id="IPR002197">
    <property type="entry name" value="HTH_Fis"/>
</dbReference>
<dbReference type="SMART" id="SM00448">
    <property type="entry name" value="REC"/>
    <property type="match status" value="1"/>
</dbReference>
<dbReference type="PROSITE" id="PS00688">
    <property type="entry name" value="SIGMA54_INTERACT_3"/>
    <property type="match status" value="1"/>
</dbReference>
<dbReference type="CDD" id="cd00156">
    <property type="entry name" value="REC"/>
    <property type="match status" value="1"/>
</dbReference>
<dbReference type="SUPFAM" id="SSF52540">
    <property type="entry name" value="P-loop containing nucleoside triphosphate hydrolases"/>
    <property type="match status" value="1"/>
</dbReference>
<dbReference type="InterPro" id="IPR025662">
    <property type="entry name" value="Sigma_54_int_dom_ATP-bd_1"/>
</dbReference>
<sequence>MASILVVDDELSMREFLTIFLEKLGHSVISAANGEKAMVMAQEHPVDLVISDIRMPGMSGLDLLARLKAQKPELAFILITAFASPEDAVLAMKNGAFDYITKPFNVDEVRRIIQAALEKKQSQAAEPIDDFPEIIGQSPEMMKIFDLIKRVAPTPANVLIYGESGTGKELVAQAIHNRSQVARKPFVPIICSAIPETLLESELFGHVKGSFTGAIADKPGLFQLASGGTAFLDEIGELTPLIQTKLLRVLQEREFMPVGSTKTVQLNARIITATNRILEQEIIAGNFREDLYYRLAVVPIRLPSLRERAGDIPLLVDYFLKKYSERLGTPMPPMSSYGMEVLMQYDFPGNVRELENIIERGVAMSSSNIILPDNLILSSHRRKQNSAATTAAAALEPASPTAPEPARPDAARPDLGSGPAAGAGAGHSPADKPEQEIFLAAHSEAELYERGLDEVLEQLERRLILHALAKADNSKTRAAELLKLSFRSLRYKTKKLGID</sequence>
<dbReference type="InterPro" id="IPR011006">
    <property type="entry name" value="CheY-like_superfamily"/>
</dbReference>
<dbReference type="SMART" id="SM00382">
    <property type="entry name" value="AAA"/>
    <property type="match status" value="1"/>
</dbReference>
<evidence type="ECO:0000313" key="12">
    <source>
        <dbReference type="Proteomes" id="UP000239867"/>
    </source>
</evidence>
<dbReference type="CDD" id="cd00009">
    <property type="entry name" value="AAA"/>
    <property type="match status" value="1"/>
</dbReference>
<dbReference type="Pfam" id="PF00158">
    <property type="entry name" value="Sigma54_activat"/>
    <property type="match status" value="1"/>
</dbReference>
<dbReference type="Pfam" id="PF25601">
    <property type="entry name" value="AAA_lid_14"/>
    <property type="match status" value="1"/>
</dbReference>
<dbReference type="RefSeq" id="WP_104937136.1">
    <property type="nucleotide sequence ID" value="NZ_CP021255.1"/>
</dbReference>
<protein>
    <submittedName>
        <fullName evidence="11">Fis family transcriptional regulator</fullName>
    </submittedName>
</protein>
<keyword evidence="4" id="KW-0902">Two-component regulatory system</keyword>
<evidence type="ECO:0000256" key="6">
    <source>
        <dbReference type="ARBA" id="ARBA00023163"/>
    </source>
</evidence>
<dbReference type="Proteomes" id="UP000239867">
    <property type="component" value="Chromosome"/>
</dbReference>
<organism evidence="11 12">
    <name type="scientific">Desulfobulbus oralis</name>
    <dbReference type="NCBI Taxonomy" id="1986146"/>
    <lineage>
        <taxon>Bacteria</taxon>
        <taxon>Pseudomonadati</taxon>
        <taxon>Thermodesulfobacteriota</taxon>
        <taxon>Desulfobulbia</taxon>
        <taxon>Desulfobulbales</taxon>
        <taxon>Desulfobulbaceae</taxon>
        <taxon>Desulfobulbus</taxon>
    </lineage>
</organism>
<dbReference type="PRINTS" id="PR01590">
    <property type="entry name" value="HTHFIS"/>
</dbReference>
<dbReference type="InterPro" id="IPR009057">
    <property type="entry name" value="Homeodomain-like_sf"/>
</dbReference>
<evidence type="ECO:0000256" key="2">
    <source>
        <dbReference type="ARBA" id="ARBA00022741"/>
    </source>
</evidence>
<dbReference type="Gene3D" id="3.40.50.2300">
    <property type="match status" value="1"/>
</dbReference>
<dbReference type="KEGG" id="deo:CAY53_10940"/>
<dbReference type="InterPro" id="IPR002078">
    <property type="entry name" value="Sigma_54_int"/>
</dbReference>
<dbReference type="InterPro" id="IPR003593">
    <property type="entry name" value="AAA+_ATPase"/>
</dbReference>
<dbReference type="SUPFAM" id="SSF52172">
    <property type="entry name" value="CheY-like"/>
    <property type="match status" value="1"/>
</dbReference>
<gene>
    <name evidence="11" type="ORF">CAY53_10940</name>
</gene>
<feature type="modified residue" description="4-aspartylphosphate" evidence="7">
    <location>
        <position position="52"/>
    </location>
</feature>
<dbReference type="GO" id="GO:0000160">
    <property type="term" value="P:phosphorelay signal transduction system"/>
    <property type="evidence" value="ECO:0007669"/>
    <property type="project" value="UniProtKB-KW"/>
</dbReference>
<evidence type="ECO:0000256" key="5">
    <source>
        <dbReference type="ARBA" id="ARBA00023015"/>
    </source>
</evidence>
<dbReference type="GO" id="GO:0043565">
    <property type="term" value="F:sequence-specific DNA binding"/>
    <property type="evidence" value="ECO:0007669"/>
    <property type="project" value="InterPro"/>
</dbReference>
<dbReference type="InterPro" id="IPR058031">
    <property type="entry name" value="AAA_lid_NorR"/>
</dbReference>
<dbReference type="SUPFAM" id="SSF46689">
    <property type="entry name" value="Homeodomain-like"/>
    <property type="match status" value="1"/>
</dbReference>
<dbReference type="Pfam" id="PF00072">
    <property type="entry name" value="Response_reg"/>
    <property type="match status" value="1"/>
</dbReference>
<dbReference type="PROSITE" id="PS50110">
    <property type="entry name" value="RESPONSE_REGULATORY"/>
    <property type="match status" value="1"/>
</dbReference>
<keyword evidence="1 7" id="KW-0597">Phosphoprotein</keyword>
<evidence type="ECO:0000256" key="3">
    <source>
        <dbReference type="ARBA" id="ARBA00022840"/>
    </source>
</evidence>
<feature type="compositionally biased region" description="Low complexity" evidence="8">
    <location>
        <begin position="387"/>
        <end position="399"/>
    </location>
</feature>
<proteinExistence type="predicted"/>